<evidence type="ECO:0000256" key="4">
    <source>
        <dbReference type="ARBA" id="ARBA00022824"/>
    </source>
</evidence>
<comment type="similarity">
    <text evidence="2 7">Belongs to the derlin family.</text>
</comment>
<comment type="function">
    <text evidence="7">May be involved in the degradation of misfolded endoplasmic reticulum (ER) luminal proteins.</text>
</comment>
<dbReference type="Pfam" id="PF04511">
    <property type="entry name" value="DER1"/>
    <property type="match status" value="1"/>
</dbReference>
<comment type="caution">
    <text evidence="7">Lacks conserved residue(s) required for the propagation of feature annotation.</text>
</comment>
<dbReference type="OrthoDB" id="1716531at2759"/>
<evidence type="ECO:0000256" key="2">
    <source>
        <dbReference type="ARBA" id="ARBA00008917"/>
    </source>
</evidence>
<dbReference type="SUPFAM" id="SSF144091">
    <property type="entry name" value="Rhomboid-like"/>
    <property type="match status" value="1"/>
</dbReference>
<evidence type="ECO:0000313" key="10">
    <source>
        <dbReference type="Proteomes" id="UP000094455"/>
    </source>
</evidence>
<dbReference type="AlphaFoldDB" id="A0A1E3NGL0"/>
<keyword evidence="3 7" id="KW-0812">Transmembrane</keyword>
<name>A0A1E3NGL0_9ASCO</name>
<feature type="region of interest" description="Disordered" evidence="8">
    <location>
        <begin position="248"/>
        <end position="287"/>
    </location>
</feature>
<feature type="transmembrane region" description="Helical" evidence="7">
    <location>
        <begin position="94"/>
        <end position="118"/>
    </location>
</feature>
<proteinExistence type="inferred from homology"/>
<dbReference type="InterPro" id="IPR007599">
    <property type="entry name" value="DER1"/>
</dbReference>
<evidence type="ECO:0000313" key="9">
    <source>
        <dbReference type="EMBL" id="ODQ44708.1"/>
    </source>
</evidence>
<dbReference type="RefSeq" id="XP_019015821.1">
    <property type="nucleotide sequence ID" value="XM_019164764.1"/>
</dbReference>
<organism evidence="9 10">
    <name type="scientific">Pichia membranifaciens NRRL Y-2026</name>
    <dbReference type="NCBI Taxonomy" id="763406"/>
    <lineage>
        <taxon>Eukaryota</taxon>
        <taxon>Fungi</taxon>
        <taxon>Dikarya</taxon>
        <taxon>Ascomycota</taxon>
        <taxon>Saccharomycotina</taxon>
        <taxon>Pichiomycetes</taxon>
        <taxon>Pichiales</taxon>
        <taxon>Pichiaceae</taxon>
        <taxon>Pichia</taxon>
    </lineage>
</organism>
<evidence type="ECO:0000256" key="5">
    <source>
        <dbReference type="ARBA" id="ARBA00022989"/>
    </source>
</evidence>
<sequence>MEAMPFQWLQSIPPVTRTYVACSTALSLADYMGYIKVSDIFLSPNSSFGLNQLWRILLNTAYNGTFSFEFCTRLYLFTSYSNWVETYVNSPRHYIWTLFVLIFMINLYSAFIKNLGLIGPVLKDTLLCIWSRKQSDDEVFFFIISLKVRWLPWATYLLDSSINYREDPKRFIAGPAGLIIGHCFWFINEELPRLHGNKSFLRPVWEWEIFNLETIKPEENGLEETTETGQMDLAQVDLQDHQGENQLEENLEGHLREMPLQHAEVVDDHDHPNYGRETRDTLHQRNQ</sequence>
<keyword evidence="5 7" id="KW-1133">Transmembrane helix</keyword>
<keyword evidence="6 7" id="KW-0472">Membrane</keyword>
<dbReference type="InterPro" id="IPR035952">
    <property type="entry name" value="Rhomboid-like_sf"/>
</dbReference>
<gene>
    <name evidence="9" type="ORF">PICMEDRAFT_74416</name>
</gene>
<dbReference type="STRING" id="763406.A0A1E3NGL0"/>
<feature type="compositionally biased region" description="Basic and acidic residues" evidence="8">
    <location>
        <begin position="251"/>
        <end position="287"/>
    </location>
</feature>
<protein>
    <recommendedName>
        <fullName evidence="7">Derlin</fullName>
    </recommendedName>
</protein>
<evidence type="ECO:0000256" key="8">
    <source>
        <dbReference type="SAM" id="MobiDB-lite"/>
    </source>
</evidence>
<reference evidence="9 10" key="1">
    <citation type="journal article" date="2016" name="Proc. Natl. Acad. Sci. U.S.A.">
        <title>Comparative genomics of biotechnologically important yeasts.</title>
        <authorList>
            <person name="Riley R."/>
            <person name="Haridas S."/>
            <person name="Wolfe K.H."/>
            <person name="Lopes M.R."/>
            <person name="Hittinger C.T."/>
            <person name="Goeker M."/>
            <person name="Salamov A.A."/>
            <person name="Wisecaver J.H."/>
            <person name="Long T.M."/>
            <person name="Calvey C.H."/>
            <person name="Aerts A.L."/>
            <person name="Barry K.W."/>
            <person name="Choi C."/>
            <person name="Clum A."/>
            <person name="Coughlan A.Y."/>
            <person name="Deshpande S."/>
            <person name="Douglass A.P."/>
            <person name="Hanson S.J."/>
            <person name="Klenk H.-P."/>
            <person name="LaButti K.M."/>
            <person name="Lapidus A."/>
            <person name="Lindquist E.A."/>
            <person name="Lipzen A.M."/>
            <person name="Meier-Kolthoff J.P."/>
            <person name="Ohm R.A."/>
            <person name="Otillar R.P."/>
            <person name="Pangilinan J.L."/>
            <person name="Peng Y."/>
            <person name="Rokas A."/>
            <person name="Rosa C.A."/>
            <person name="Scheuner C."/>
            <person name="Sibirny A.A."/>
            <person name="Slot J.C."/>
            <person name="Stielow J.B."/>
            <person name="Sun H."/>
            <person name="Kurtzman C.P."/>
            <person name="Blackwell M."/>
            <person name="Grigoriev I.V."/>
            <person name="Jeffries T.W."/>
        </authorList>
    </citation>
    <scope>NUCLEOTIDE SEQUENCE [LARGE SCALE GENOMIC DNA]</scope>
    <source>
        <strain evidence="9 10">NRRL Y-2026</strain>
    </source>
</reference>
<dbReference type="PANTHER" id="PTHR11009">
    <property type="entry name" value="DER1-LIKE PROTEIN, DERLIN"/>
    <property type="match status" value="1"/>
</dbReference>
<dbReference type="GeneID" id="30181451"/>
<evidence type="ECO:0000256" key="6">
    <source>
        <dbReference type="ARBA" id="ARBA00023136"/>
    </source>
</evidence>
<accession>A0A1E3NGL0</accession>
<evidence type="ECO:0000256" key="1">
    <source>
        <dbReference type="ARBA" id="ARBA00004477"/>
    </source>
</evidence>
<dbReference type="GO" id="GO:0006950">
    <property type="term" value="P:response to stress"/>
    <property type="evidence" value="ECO:0007669"/>
    <property type="project" value="UniProtKB-ARBA"/>
</dbReference>
<dbReference type="EMBL" id="KV454006">
    <property type="protein sequence ID" value="ODQ44708.1"/>
    <property type="molecule type" value="Genomic_DNA"/>
</dbReference>
<dbReference type="Proteomes" id="UP000094455">
    <property type="component" value="Unassembled WGS sequence"/>
</dbReference>
<keyword evidence="10" id="KW-1185">Reference proteome</keyword>
<evidence type="ECO:0000256" key="3">
    <source>
        <dbReference type="ARBA" id="ARBA00022692"/>
    </source>
</evidence>
<evidence type="ECO:0000256" key="7">
    <source>
        <dbReference type="RuleBase" id="RU363059"/>
    </source>
</evidence>
<dbReference type="GO" id="GO:0005789">
    <property type="term" value="C:endoplasmic reticulum membrane"/>
    <property type="evidence" value="ECO:0007669"/>
    <property type="project" value="UniProtKB-SubCell"/>
</dbReference>
<comment type="subcellular location">
    <subcellularLocation>
        <location evidence="1 7">Endoplasmic reticulum membrane</location>
        <topology evidence="1 7">Multi-pass membrane protein</topology>
    </subcellularLocation>
</comment>
<keyword evidence="4 7" id="KW-0256">Endoplasmic reticulum</keyword>